<proteinExistence type="predicted"/>
<name>A0ACB8BMZ8_9AGAM</name>
<dbReference type="Proteomes" id="UP000790709">
    <property type="component" value="Unassembled WGS sequence"/>
</dbReference>
<evidence type="ECO:0000313" key="1">
    <source>
        <dbReference type="EMBL" id="KAH7926994.1"/>
    </source>
</evidence>
<reference evidence="1" key="1">
    <citation type="journal article" date="2021" name="New Phytol.">
        <title>Evolutionary innovations through gain and loss of genes in the ectomycorrhizal Boletales.</title>
        <authorList>
            <person name="Wu G."/>
            <person name="Miyauchi S."/>
            <person name="Morin E."/>
            <person name="Kuo A."/>
            <person name="Drula E."/>
            <person name="Varga T."/>
            <person name="Kohler A."/>
            <person name="Feng B."/>
            <person name="Cao Y."/>
            <person name="Lipzen A."/>
            <person name="Daum C."/>
            <person name="Hundley H."/>
            <person name="Pangilinan J."/>
            <person name="Johnson J."/>
            <person name="Barry K."/>
            <person name="LaButti K."/>
            <person name="Ng V."/>
            <person name="Ahrendt S."/>
            <person name="Min B."/>
            <person name="Choi I.G."/>
            <person name="Park H."/>
            <person name="Plett J.M."/>
            <person name="Magnuson J."/>
            <person name="Spatafora J.W."/>
            <person name="Nagy L.G."/>
            <person name="Henrissat B."/>
            <person name="Grigoriev I.V."/>
            <person name="Yang Z.L."/>
            <person name="Xu J."/>
            <person name="Martin F.M."/>
        </authorList>
    </citation>
    <scope>NUCLEOTIDE SEQUENCE</scope>
    <source>
        <strain evidence="1">KUC20120723A-06</strain>
    </source>
</reference>
<comment type="caution">
    <text evidence="1">The sequence shown here is derived from an EMBL/GenBank/DDBJ whole genome shotgun (WGS) entry which is preliminary data.</text>
</comment>
<organism evidence="1 2">
    <name type="scientific">Leucogyrophana mollusca</name>
    <dbReference type="NCBI Taxonomy" id="85980"/>
    <lineage>
        <taxon>Eukaryota</taxon>
        <taxon>Fungi</taxon>
        <taxon>Dikarya</taxon>
        <taxon>Basidiomycota</taxon>
        <taxon>Agaricomycotina</taxon>
        <taxon>Agaricomycetes</taxon>
        <taxon>Agaricomycetidae</taxon>
        <taxon>Boletales</taxon>
        <taxon>Boletales incertae sedis</taxon>
        <taxon>Leucogyrophana</taxon>
    </lineage>
</organism>
<accession>A0ACB8BMZ8</accession>
<dbReference type="EMBL" id="MU266373">
    <property type="protein sequence ID" value="KAH7926994.1"/>
    <property type="molecule type" value="Genomic_DNA"/>
</dbReference>
<keyword evidence="2" id="KW-1185">Reference proteome</keyword>
<sequence length="641" mass="71717">MDLSDYVSRLHDLATNGKSHTRYIFLNHVQLRKLIAEVYATLNGYKLQRLNDGRKLATSMVKLDEYRELFMLVAENNIPHLQQLFQVWMRHGASLRTVINKLGETIEKVYRARGFNKSDMDLALLVYRLGGRRLLFAMRKAIGLPSLRTLRNHIEFTSIMPTIGTINSEQFVHNIKSIVFQGREKSSHTARRGTSLSIDECACTQRATYFKEYNAVGGLCWLHSHRVDPTLRTYESAVSIAEKLVSGDIHLGREISVIAAHCFGEDGTYPILAAPTCKTEDAADMEFIFTKAMDSWTESGADIKVGPIWSFGTDGDATRRSAGNAVFCKTPLAMTSKLYPTLSNLPGLNIFTGDNEVTLNFDYKHIFKRVCTLIRSQAGITLNNGQIIGAAVLSRFLTWLPGHDDASVQRLLHPTDPQDVPRAIDCMKAIIKVSKIALPDDTDVCTLSDMAAIRQLGSLLEALLLPFIDTSMSLSQQIESLSTYAHLAFVFFRCHRRAFMSPQLFGDSQTMVKNMIFCVAKQQQLDPTEPFFLGDVGTDGLEQSFGRMRMAVGHDSSPCYQQSLDRLSAGCDIDAAFLRNPDLDPGHRRLKLTRSEGVDHIHRKLWKGNIISGLCDIPAAWHKGRERAINTISRSQISPLA</sequence>
<protein>
    <submittedName>
        <fullName evidence="1">Uncharacterized protein</fullName>
    </submittedName>
</protein>
<evidence type="ECO:0000313" key="2">
    <source>
        <dbReference type="Proteomes" id="UP000790709"/>
    </source>
</evidence>
<gene>
    <name evidence="1" type="ORF">BV22DRAFT_1103933</name>
</gene>